<comment type="caution">
    <text evidence="7">The sequence shown here is derived from an EMBL/GenBank/DDBJ whole genome shotgun (WGS) entry which is preliminary data.</text>
</comment>
<evidence type="ECO:0000256" key="4">
    <source>
        <dbReference type="ARBA" id="ARBA00022989"/>
    </source>
</evidence>
<keyword evidence="5 6" id="KW-0472">Membrane</keyword>
<keyword evidence="8" id="KW-1185">Reference proteome</keyword>
<evidence type="ECO:0000256" key="2">
    <source>
        <dbReference type="ARBA" id="ARBA00007262"/>
    </source>
</evidence>
<dbReference type="InterPro" id="IPR009311">
    <property type="entry name" value="IFI6/IFI27-like"/>
</dbReference>
<dbReference type="RefSeq" id="XP_024405968.1">
    <property type="nucleotide sequence ID" value="XM_024549263.1"/>
</dbReference>
<sequence length="202" mass="22092">MQALQELFSCLCGSFEPASDFYSEQKQFTSVLLSPTYDPIACTHEKVAVDVVAVLLRSEKHGKDLRKQLDETVGTLGWSEMLAKRVLNALVGAIREGRDKMGPAFTKAYDDAAKEADSVFHQLVEDAKNHPLELVATVLITVIAIGVLVALAPSVLELLGFGELGPVAGTFASWWESTYAGYIPAGSMFSFFQRLGMIWMRA</sequence>
<dbReference type="AlphaFoldDB" id="A0A2P4ZSQ8"/>
<feature type="transmembrane region" description="Helical" evidence="6">
    <location>
        <begin position="179"/>
        <end position="200"/>
    </location>
</feature>
<accession>A0A2P4ZSQ8</accession>
<gene>
    <name evidence="7" type="ORF">TGAM01_v203700</name>
</gene>
<proteinExistence type="inferred from homology"/>
<dbReference type="GeneID" id="36347466"/>
<reference evidence="7 8" key="1">
    <citation type="journal article" date="2016" name="Genome Announc.">
        <title>Draft Whole-Genome Sequence of Trichoderma gamsii T6085, a Promising Biocontrol Agent of Fusarium Head Blight on Wheat.</title>
        <authorList>
            <person name="Baroncelli R."/>
            <person name="Zapparata A."/>
            <person name="Piaggeschi G."/>
            <person name="Sarrocco S."/>
            <person name="Vannacci G."/>
        </authorList>
    </citation>
    <scope>NUCLEOTIDE SEQUENCE [LARGE SCALE GENOMIC DNA]</scope>
    <source>
        <strain evidence="7 8">T6085</strain>
    </source>
</reference>
<dbReference type="Gene3D" id="6.10.110.10">
    <property type="match status" value="1"/>
</dbReference>
<evidence type="ECO:0000313" key="7">
    <source>
        <dbReference type="EMBL" id="PON27319.1"/>
    </source>
</evidence>
<evidence type="ECO:0000256" key="1">
    <source>
        <dbReference type="ARBA" id="ARBA00004141"/>
    </source>
</evidence>
<dbReference type="Proteomes" id="UP000054821">
    <property type="component" value="Unassembled WGS sequence"/>
</dbReference>
<protein>
    <submittedName>
        <fullName evidence="7">Uncharacterized protein</fullName>
    </submittedName>
</protein>
<dbReference type="GO" id="GO:0016020">
    <property type="term" value="C:membrane"/>
    <property type="evidence" value="ECO:0007669"/>
    <property type="project" value="UniProtKB-SubCell"/>
</dbReference>
<name>A0A2P4ZSQ8_9HYPO</name>
<comment type="similarity">
    <text evidence="2">Belongs to the IFI6/IFI27 family.</text>
</comment>
<comment type="subcellular location">
    <subcellularLocation>
        <location evidence="1">Membrane</location>
        <topology evidence="1">Multi-pass membrane protein</topology>
    </subcellularLocation>
</comment>
<keyword evidence="3 6" id="KW-0812">Transmembrane</keyword>
<evidence type="ECO:0000256" key="3">
    <source>
        <dbReference type="ARBA" id="ARBA00022692"/>
    </source>
</evidence>
<evidence type="ECO:0000256" key="6">
    <source>
        <dbReference type="SAM" id="Phobius"/>
    </source>
</evidence>
<dbReference type="EMBL" id="JPDN02000010">
    <property type="protein sequence ID" value="PON27319.1"/>
    <property type="molecule type" value="Genomic_DNA"/>
</dbReference>
<feature type="transmembrane region" description="Helical" evidence="6">
    <location>
        <begin position="134"/>
        <end position="159"/>
    </location>
</feature>
<keyword evidence="4 6" id="KW-1133">Transmembrane helix</keyword>
<dbReference type="Pfam" id="PF06140">
    <property type="entry name" value="Ifi-6-16"/>
    <property type="match status" value="1"/>
</dbReference>
<evidence type="ECO:0000256" key="5">
    <source>
        <dbReference type="ARBA" id="ARBA00023136"/>
    </source>
</evidence>
<organism evidence="7 8">
    <name type="scientific">Trichoderma gamsii</name>
    <dbReference type="NCBI Taxonomy" id="398673"/>
    <lineage>
        <taxon>Eukaryota</taxon>
        <taxon>Fungi</taxon>
        <taxon>Dikarya</taxon>
        <taxon>Ascomycota</taxon>
        <taxon>Pezizomycotina</taxon>
        <taxon>Sordariomycetes</taxon>
        <taxon>Hypocreomycetidae</taxon>
        <taxon>Hypocreales</taxon>
        <taxon>Hypocreaceae</taxon>
        <taxon>Trichoderma</taxon>
    </lineage>
</organism>
<dbReference type="InterPro" id="IPR038213">
    <property type="entry name" value="IFI6/IFI27-like_sf"/>
</dbReference>
<evidence type="ECO:0000313" key="8">
    <source>
        <dbReference type="Proteomes" id="UP000054821"/>
    </source>
</evidence>